<proteinExistence type="inferred from homology"/>
<evidence type="ECO:0000256" key="3">
    <source>
        <dbReference type="ARBA" id="ARBA00022912"/>
    </source>
</evidence>
<feature type="active site" description="Nucleophile" evidence="4">
    <location>
        <position position="13"/>
    </location>
</feature>
<reference evidence="7 8" key="1">
    <citation type="submission" date="2019-08" db="EMBL/GenBank/DDBJ databases">
        <title>Genome sequencing of Paenibacillus faecis DSM 23593(T).</title>
        <authorList>
            <person name="Kook J.-K."/>
            <person name="Park S.-N."/>
            <person name="Lim Y.K."/>
        </authorList>
    </citation>
    <scope>NUCLEOTIDE SEQUENCE [LARGE SCALE GENOMIC DNA]</scope>
    <source>
        <strain evidence="7 8">DSM 23593</strain>
    </source>
</reference>
<dbReference type="PANTHER" id="PTHR11717">
    <property type="entry name" value="LOW MOLECULAR WEIGHT PROTEIN TYROSINE PHOSPHATASE"/>
    <property type="match status" value="1"/>
</dbReference>
<evidence type="ECO:0000256" key="5">
    <source>
        <dbReference type="SAM" id="Coils"/>
    </source>
</evidence>
<feature type="domain" description="Phosphotyrosine protein phosphatase I" evidence="6">
    <location>
        <begin position="1"/>
        <end position="187"/>
    </location>
</feature>
<dbReference type="InterPro" id="IPR050438">
    <property type="entry name" value="LMW_PTPase"/>
</dbReference>
<accession>A0A5D0CQA8</accession>
<dbReference type="AlphaFoldDB" id="A0A5D0CQA8"/>
<dbReference type="PRINTS" id="PR00719">
    <property type="entry name" value="LMWPTPASE"/>
</dbReference>
<feature type="active site" description="Nucleophile" evidence="4">
    <location>
        <position position="7"/>
    </location>
</feature>
<keyword evidence="5" id="KW-0175">Coiled coil</keyword>
<dbReference type="EMBL" id="VSDO01000003">
    <property type="protein sequence ID" value="TYA11938.1"/>
    <property type="molecule type" value="Genomic_DNA"/>
</dbReference>
<evidence type="ECO:0000259" key="6">
    <source>
        <dbReference type="SMART" id="SM00226"/>
    </source>
</evidence>
<dbReference type="Proteomes" id="UP000325218">
    <property type="component" value="Unassembled WGS sequence"/>
</dbReference>
<evidence type="ECO:0000256" key="1">
    <source>
        <dbReference type="ARBA" id="ARBA00011063"/>
    </source>
</evidence>
<keyword evidence="8" id="KW-1185">Reference proteome</keyword>
<dbReference type="PANTHER" id="PTHR11717:SF31">
    <property type="entry name" value="LOW MOLECULAR WEIGHT PROTEIN-TYROSINE-PHOSPHATASE ETP-RELATED"/>
    <property type="match status" value="1"/>
</dbReference>
<keyword evidence="2" id="KW-0378">Hydrolase</keyword>
<dbReference type="Gene3D" id="3.40.50.2300">
    <property type="match status" value="1"/>
</dbReference>
<dbReference type="SMART" id="SM00226">
    <property type="entry name" value="LMWPc"/>
    <property type="match status" value="1"/>
</dbReference>
<name>A0A5D0CQA8_9BACL</name>
<dbReference type="InterPro" id="IPR036196">
    <property type="entry name" value="Ptyr_pPase_sf"/>
</dbReference>
<protein>
    <submittedName>
        <fullName evidence="7">Low molecular weight protein arginine phosphatase</fullName>
    </submittedName>
</protein>
<dbReference type="RefSeq" id="WP_148453038.1">
    <property type="nucleotide sequence ID" value="NZ_VSDO01000003.1"/>
</dbReference>
<dbReference type="InterPro" id="IPR017867">
    <property type="entry name" value="Tyr_phospatase_low_mol_wt"/>
</dbReference>
<gene>
    <name evidence="7" type="ORF">FRY98_14415</name>
</gene>
<sequence length="201" mass="22342">MRILFVCTGNTCRSPMAEGMMRQIAKERGLDVEVRSAGVAASDGSSMSRHAESVLKEQGIMDRIVSTSLHGELVEWADLILALTEGHKRQIVYTFPAAVDKTYTLKEYVEDNADVLAEKEELQRLAAELELDRALGKKPDDAARRRLNELLHRLPVYDISDPFGGSREDYNRAAAEIRAALEKLADRLASDRDHSGDTGWG</sequence>
<comment type="similarity">
    <text evidence="1">Belongs to the low molecular weight phosphotyrosine protein phosphatase family.</text>
</comment>
<evidence type="ECO:0000313" key="7">
    <source>
        <dbReference type="EMBL" id="TYA11938.1"/>
    </source>
</evidence>
<evidence type="ECO:0000256" key="2">
    <source>
        <dbReference type="ARBA" id="ARBA00022801"/>
    </source>
</evidence>
<keyword evidence="3" id="KW-0904">Protein phosphatase</keyword>
<dbReference type="InterPro" id="IPR023485">
    <property type="entry name" value="Ptyr_pPase"/>
</dbReference>
<evidence type="ECO:0000313" key="8">
    <source>
        <dbReference type="Proteomes" id="UP000325218"/>
    </source>
</evidence>
<dbReference type="CDD" id="cd16344">
    <property type="entry name" value="LMWPAP"/>
    <property type="match status" value="1"/>
</dbReference>
<feature type="coiled-coil region" evidence="5">
    <location>
        <begin position="105"/>
        <end position="132"/>
    </location>
</feature>
<comment type="caution">
    <text evidence="7">The sequence shown here is derived from an EMBL/GenBank/DDBJ whole genome shotgun (WGS) entry which is preliminary data.</text>
</comment>
<evidence type="ECO:0000256" key="4">
    <source>
        <dbReference type="PIRSR" id="PIRSR617867-1"/>
    </source>
</evidence>
<dbReference type="SUPFAM" id="SSF52788">
    <property type="entry name" value="Phosphotyrosine protein phosphatases I"/>
    <property type="match status" value="1"/>
</dbReference>
<dbReference type="Pfam" id="PF01451">
    <property type="entry name" value="LMWPc"/>
    <property type="match status" value="1"/>
</dbReference>
<dbReference type="GO" id="GO:0004725">
    <property type="term" value="F:protein tyrosine phosphatase activity"/>
    <property type="evidence" value="ECO:0007669"/>
    <property type="project" value="InterPro"/>
</dbReference>
<organism evidence="7 8">
    <name type="scientific">Paenibacillus faecis</name>
    <dbReference type="NCBI Taxonomy" id="862114"/>
    <lineage>
        <taxon>Bacteria</taxon>
        <taxon>Bacillati</taxon>
        <taxon>Bacillota</taxon>
        <taxon>Bacilli</taxon>
        <taxon>Bacillales</taxon>
        <taxon>Paenibacillaceae</taxon>
        <taxon>Paenibacillus</taxon>
    </lineage>
</organism>
<dbReference type="OrthoDB" id="9784339at2"/>